<gene>
    <name evidence="1" type="ORF">DEU50_104224</name>
</gene>
<accession>A0AAX1PL26</accession>
<protein>
    <submittedName>
        <fullName evidence="1">Uncharacterized protein</fullName>
    </submittedName>
</protein>
<comment type="caution">
    <text evidence="1">The sequence shown here is derived from an EMBL/GenBank/DDBJ whole genome shotgun (WGS) entry which is preliminary data.</text>
</comment>
<sequence length="38" mass="4126">MIESGSDIISTGGEQWIPHAAWFALAITWQSAQGGRHD</sequence>
<dbReference type="Proteomes" id="UP000249422">
    <property type="component" value="Unassembled WGS sequence"/>
</dbReference>
<dbReference type="EMBL" id="QLLM01000004">
    <property type="protein sequence ID" value="RAJ06441.1"/>
    <property type="molecule type" value="Genomic_DNA"/>
</dbReference>
<name>A0AAX1PL26_AERSA</name>
<dbReference type="AlphaFoldDB" id="A0AAX1PL26"/>
<organism evidence="1 2">
    <name type="scientific">Aeromonas salmonicida</name>
    <dbReference type="NCBI Taxonomy" id="645"/>
    <lineage>
        <taxon>Bacteria</taxon>
        <taxon>Pseudomonadati</taxon>
        <taxon>Pseudomonadota</taxon>
        <taxon>Gammaproteobacteria</taxon>
        <taxon>Aeromonadales</taxon>
        <taxon>Aeromonadaceae</taxon>
        <taxon>Aeromonas</taxon>
    </lineage>
</organism>
<evidence type="ECO:0000313" key="2">
    <source>
        <dbReference type="Proteomes" id="UP000249422"/>
    </source>
</evidence>
<reference evidence="1 2" key="1">
    <citation type="submission" date="2018-06" db="EMBL/GenBank/DDBJ databases">
        <title>Freshwater and sediment microbial communities from various areas in North America, analyzing microbe dynamics in response to fracking.</title>
        <authorList>
            <person name="Lamendella R."/>
        </authorList>
    </citation>
    <scope>NUCLEOTIDE SEQUENCE [LARGE SCALE GENOMIC DNA]</scope>
    <source>
        <strain evidence="1 2">17</strain>
    </source>
</reference>
<proteinExistence type="predicted"/>
<evidence type="ECO:0000313" key="1">
    <source>
        <dbReference type="EMBL" id="RAJ06441.1"/>
    </source>
</evidence>